<evidence type="ECO:0000259" key="3">
    <source>
        <dbReference type="Pfam" id="PF17246"/>
    </source>
</evidence>
<dbReference type="Gramene" id="ERN02146">
    <property type="protein sequence ID" value="ERN02146"/>
    <property type="gene ID" value="AMTR_s00045p00182410"/>
</dbReference>
<dbReference type="HOGENOM" id="CLU_015651_1_0_1"/>
<evidence type="ECO:0000259" key="1">
    <source>
        <dbReference type="Pfam" id="PF17244"/>
    </source>
</evidence>
<dbReference type="Pfam" id="PF17245">
    <property type="entry name" value="CDC24_OB2"/>
    <property type="match status" value="1"/>
</dbReference>
<dbReference type="Pfam" id="PF17244">
    <property type="entry name" value="CDC24_OB3"/>
    <property type="match status" value="1"/>
</dbReference>
<dbReference type="eggNOG" id="ENOG502QRH1">
    <property type="taxonomic scope" value="Eukaryota"/>
</dbReference>
<dbReference type="EMBL" id="KI394661">
    <property type="protein sequence ID" value="ERN02146.1"/>
    <property type="molecule type" value="Genomic_DNA"/>
</dbReference>
<evidence type="ECO:0000313" key="5">
    <source>
        <dbReference type="Proteomes" id="UP000017836"/>
    </source>
</evidence>
<feature type="domain" description="Cell division control protein 24 OB" evidence="1">
    <location>
        <begin position="393"/>
        <end position="609"/>
    </location>
</feature>
<dbReference type="InterPro" id="IPR012340">
    <property type="entry name" value="NA-bd_OB-fold"/>
</dbReference>
<sequence>MACNSHIFHQEPAIEDPILKLVDMARSMISEAFKESDEDLGPSWSWVFSLILKTCRAYTTGVTSAILLSDVFQAWCEQHKAESSRRRLKCKIDNKKQRKRSRNSNTVTIDSIYEKKFLSIEGVLEVAILDAFSLPGTNIHMLSLGDVWSSSTIDLYLHRKYYDLVDPEYGVLKKGRELFVTGCYLRSTAEGSGHPRLLPTEYLVILLDEDQDEDMMLLGAQFCSDSFSSISFEAFKNCADYSLYARIESIGPLEILGAYGCLRRKQITLVDSDGNKLEFLLWGDQVLLANLFSVGSTLALHRPFIANALDSRIDTSAEICLEYGSATQLYLMPFIQPKEQVLVASSQSRLSDSRLMNGTSQSQTFKVSQVTLPCDSHGSLDFSNYPFRLCVADLKERMTNISLYGYVTNIRQELNGEDIIFSMNINDHTGTIAAKLHLIGSQSFGQLSNGHMVFISGLSCSRTAQELLEVSWFEKDCRASLVNLSCLPALLNSPCLHKLSILSDLADRPDMMHVCKVQFNQIDLHAKAKFSHSLCGHFVNEELDGSPICSFCLCSCSSKSLVFHLKVTLKDKSAKVFAQCSSQTATDLLQISPSEFYELPDDEQAMCLFGLQTETFIVILVNSWGRSSDTVHDRNQEGHVTWEIASALKCESDIT</sequence>
<organism evidence="4 5">
    <name type="scientific">Amborella trichopoda</name>
    <dbReference type="NCBI Taxonomy" id="13333"/>
    <lineage>
        <taxon>Eukaryota</taxon>
        <taxon>Viridiplantae</taxon>
        <taxon>Streptophyta</taxon>
        <taxon>Embryophyta</taxon>
        <taxon>Tracheophyta</taxon>
        <taxon>Spermatophyta</taxon>
        <taxon>Magnoliopsida</taxon>
        <taxon>Amborellales</taxon>
        <taxon>Amborellaceae</taxon>
        <taxon>Amborella</taxon>
    </lineage>
</organism>
<dbReference type="OMA" id="KLKFLLW"/>
<dbReference type="PANTHER" id="PTHR36033:SF1">
    <property type="entry name" value="NUCLEIC ACID-BINDING PROTEINS SUPERFAMILY"/>
    <property type="match status" value="1"/>
</dbReference>
<evidence type="ECO:0000259" key="2">
    <source>
        <dbReference type="Pfam" id="PF17245"/>
    </source>
</evidence>
<dbReference type="PANTHER" id="PTHR36033">
    <property type="entry name" value="NUCLEIC ACID-BINDING PROTEINS SUPERFAMILY"/>
    <property type="match status" value="1"/>
</dbReference>
<dbReference type="InterPro" id="IPR035200">
    <property type="entry name" value="Cdc24_OB2"/>
</dbReference>
<gene>
    <name evidence="4" type="ORF">AMTR_s00045p00182410</name>
</gene>
<proteinExistence type="predicted"/>
<dbReference type="Pfam" id="PF17246">
    <property type="entry name" value="CDC24_OB1"/>
    <property type="match status" value="1"/>
</dbReference>
<feature type="domain" description="Cell division control protein 24 OB" evidence="2">
    <location>
        <begin position="144"/>
        <end position="273"/>
    </location>
</feature>
<keyword evidence="5" id="KW-1185">Reference proteome</keyword>
<accession>W1P3I6</accession>
<dbReference type="InterPro" id="IPR035203">
    <property type="entry name" value="Cdc24_OB3"/>
</dbReference>
<dbReference type="AlphaFoldDB" id="W1P3I6"/>
<dbReference type="InterPro" id="IPR035201">
    <property type="entry name" value="Cdc24_OB1"/>
</dbReference>
<reference evidence="5" key="1">
    <citation type="journal article" date="2013" name="Science">
        <title>The Amborella genome and the evolution of flowering plants.</title>
        <authorList>
            <consortium name="Amborella Genome Project"/>
        </authorList>
    </citation>
    <scope>NUCLEOTIDE SEQUENCE [LARGE SCALE GENOMIC DNA]</scope>
</reference>
<protein>
    <submittedName>
        <fullName evidence="4">Uncharacterized protein</fullName>
    </submittedName>
</protein>
<dbReference type="OrthoDB" id="10265890at2759"/>
<name>W1P3I6_AMBTC</name>
<dbReference type="SUPFAM" id="SSF50249">
    <property type="entry name" value="Nucleic acid-binding proteins"/>
    <property type="match status" value="1"/>
</dbReference>
<feature type="domain" description="Cell division control protein 24 OB" evidence="3">
    <location>
        <begin position="18"/>
        <end position="138"/>
    </location>
</feature>
<evidence type="ECO:0000313" key="4">
    <source>
        <dbReference type="EMBL" id="ERN02146.1"/>
    </source>
</evidence>
<dbReference type="Proteomes" id="UP000017836">
    <property type="component" value="Unassembled WGS sequence"/>
</dbReference>